<evidence type="ECO:0000256" key="7">
    <source>
        <dbReference type="ARBA" id="ARBA00043224"/>
    </source>
</evidence>
<protein>
    <recommendedName>
        <fullName evidence="6">nicotinamidase</fullName>
        <ecNumber evidence="6">3.5.1.19</ecNumber>
    </recommendedName>
    <alternativeName>
        <fullName evidence="7">Nicotinamide deamidase</fullName>
    </alternativeName>
</protein>
<evidence type="ECO:0000256" key="3">
    <source>
        <dbReference type="ARBA" id="ARBA00022723"/>
    </source>
</evidence>
<keyword evidence="4" id="KW-0378">Hydrolase</keyword>
<dbReference type="CDD" id="cd01011">
    <property type="entry name" value="nicotinamidase"/>
    <property type="match status" value="1"/>
</dbReference>
<proteinExistence type="inferred from homology"/>
<accession>A0A819C5X4</accession>
<comment type="similarity">
    <text evidence="1">Belongs to the isochorismatase family.</text>
</comment>
<evidence type="ECO:0000259" key="8">
    <source>
        <dbReference type="Pfam" id="PF00857"/>
    </source>
</evidence>
<feature type="domain" description="Isochorismatase-like" evidence="8">
    <location>
        <begin position="53"/>
        <end position="276"/>
    </location>
</feature>
<evidence type="ECO:0000256" key="1">
    <source>
        <dbReference type="ARBA" id="ARBA00006336"/>
    </source>
</evidence>
<evidence type="ECO:0000256" key="5">
    <source>
        <dbReference type="ARBA" id="ARBA00037900"/>
    </source>
</evidence>
<name>A0A819C5X4_9BILA</name>
<dbReference type="GO" id="GO:0008936">
    <property type="term" value="F:nicotinamidase activity"/>
    <property type="evidence" value="ECO:0007669"/>
    <property type="project" value="UniProtKB-EC"/>
</dbReference>
<evidence type="ECO:0000256" key="6">
    <source>
        <dbReference type="ARBA" id="ARBA00039017"/>
    </source>
</evidence>
<dbReference type="EC" id="3.5.1.19" evidence="6"/>
<gene>
    <name evidence="9" type="ORF">OXD698_LOCUS18916</name>
</gene>
<dbReference type="GO" id="GO:0019363">
    <property type="term" value="P:pyridine nucleotide biosynthetic process"/>
    <property type="evidence" value="ECO:0007669"/>
    <property type="project" value="UniProtKB-KW"/>
</dbReference>
<dbReference type="PANTHER" id="PTHR11080">
    <property type="entry name" value="PYRAZINAMIDASE/NICOTINAMIDASE"/>
    <property type="match status" value="1"/>
</dbReference>
<keyword evidence="3" id="KW-0479">Metal-binding</keyword>
<dbReference type="EMBL" id="CAJOAZ010001420">
    <property type="protein sequence ID" value="CAF3812447.1"/>
    <property type="molecule type" value="Genomic_DNA"/>
</dbReference>
<evidence type="ECO:0000256" key="4">
    <source>
        <dbReference type="ARBA" id="ARBA00022801"/>
    </source>
</evidence>
<dbReference type="Gene3D" id="3.40.50.850">
    <property type="entry name" value="Isochorismatase-like"/>
    <property type="match status" value="1"/>
</dbReference>
<dbReference type="Pfam" id="PF00857">
    <property type="entry name" value="Isochorismatase"/>
    <property type="match status" value="1"/>
</dbReference>
<dbReference type="SUPFAM" id="SSF52499">
    <property type="entry name" value="Isochorismatase-like hydrolases"/>
    <property type="match status" value="1"/>
</dbReference>
<dbReference type="PANTHER" id="PTHR11080:SF2">
    <property type="entry name" value="LD05707P"/>
    <property type="match status" value="1"/>
</dbReference>
<dbReference type="GO" id="GO:0046872">
    <property type="term" value="F:metal ion binding"/>
    <property type="evidence" value="ECO:0007669"/>
    <property type="project" value="UniProtKB-KW"/>
</dbReference>
<dbReference type="AlphaFoldDB" id="A0A819C5X4"/>
<organism evidence="9 10">
    <name type="scientific">Adineta steineri</name>
    <dbReference type="NCBI Taxonomy" id="433720"/>
    <lineage>
        <taxon>Eukaryota</taxon>
        <taxon>Metazoa</taxon>
        <taxon>Spiralia</taxon>
        <taxon>Gnathifera</taxon>
        <taxon>Rotifera</taxon>
        <taxon>Eurotatoria</taxon>
        <taxon>Bdelloidea</taxon>
        <taxon>Adinetida</taxon>
        <taxon>Adinetidae</taxon>
        <taxon>Adineta</taxon>
    </lineage>
</organism>
<comment type="pathway">
    <text evidence="5">Cofactor biosynthesis; nicotinate biosynthesis; nicotinate from nicotinamide: step 1/1.</text>
</comment>
<dbReference type="InterPro" id="IPR052347">
    <property type="entry name" value="Isochorismatase_Nicotinamidase"/>
</dbReference>
<dbReference type="Proteomes" id="UP000663844">
    <property type="component" value="Unassembled WGS sequence"/>
</dbReference>
<comment type="caution">
    <text evidence="9">The sequence shown here is derived from an EMBL/GenBank/DDBJ whole genome shotgun (WGS) entry which is preliminary data.</text>
</comment>
<dbReference type="InterPro" id="IPR000868">
    <property type="entry name" value="Isochorismatase-like_dom"/>
</dbReference>
<evidence type="ECO:0000256" key="2">
    <source>
        <dbReference type="ARBA" id="ARBA00022642"/>
    </source>
</evidence>
<dbReference type="InterPro" id="IPR036380">
    <property type="entry name" value="Isochorismatase-like_sf"/>
</dbReference>
<keyword evidence="2" id="KW-0662">Pyridine nucleotide biosynthesis</keyword>
<reference evidence="9" key="1">
    <citation type="submission" date="2021-02" db="EMBL/GenBank/DDBJ databases">
        <authorList>
            <person name="Nowell W R."/>
        </authorList>
    </citation>
    <scope>NUCLEOTIDE SEQUENCE</scope>
</reference>
<evidence type="ECO:0000313" key="10">
    <source>
        <dbReference type="Proteomes" id="UP000663844"/>
    </source>
</evidence>
<sequence length="287" mass="32127">MHQLTAFKRSTSFLDVKRRHQFYFANITKAKSGFASTVLRALTAAKPSHPVYALIAVDVQNGFISGKLSLSKSPAGHDGTEVVPIINNLIQTVPFDVIVYTQDWHPQNHISFFDNLELRRKFLKGDQNRTINMFDEVIYTGPKVETEQVLWPTHCVEKTDDAALHKNLDIISDTNKVIFIKKGVDADIDSYSAFSDNNGAKKTDLHEKLKERNVTHVFVTGLATDYCVAATALDAFNLNYTTFIVEDACRGVALDTIESKLDDLKQLGVRIIQADQVKPLVNSTNVR</sequence>
<evidence type="ECO:0000313" key="9">
    <source>
        <dbReference type="EMBL" id="CAF3812447.1"/>
    </source>
</evidence>